<keyword evidence="1" id="KW-0732">Signal</keyword>
<feature type="signal peptide" evidence="1">
    <location>
        <begin position="1"/>
        <end position="31"/>
    </location>
</feature>
<protein>
    <recommendedName>
        <fullName evidence="4">Secreted protein</fullName>
    </recommendedName>
</protein>
<organism evidence="2 3">
    <name type="scientific">Nocardioides deserti</name>
    <dbReference type="NCBI Taxonomy" id="1588644"/>
    <lineage>
        <taxon>Bacteria</taxon>
        <taxon>Bacillati</taxon>
        <taxon>Actinomycetota</taxon>
        <taxon>Actinomycetes</taxon>
        <taxon>Propionibacteriales</taxon>
        <taxon>Nocardioidaceae</taxon>
        <taxon>Nocardioides</taxon>
    </lineage>
</organism>
<dbReference type="EMBL" id="JACMYC010000004">
    <property type="protein sequence ID" value="MBC2960364.1"/>
    <property type="molecule type" value="Genomic_DNA"/>
</dbReference>
<evidence type="ECO:0000313" key="3">
    <source>
        <dbReference type="Proteomes" id="UP000604001"/>
    </source>
</evidence>
<evidence type="ECO:0008006" key="4">
    <source>
        <dbReference type="Google" id="ProtNLM"/>
    </source>
</evidence>
<reference evidence="2 3" key="1">
    <citation type="submission" date="2020-08" db="EMBL/GenBank/DDBJ databases">
        <title>novel species in genus Nocardioides.</title>
        <authorList>
            <person name="Zhang G."/>
        </authorList>
    </citation>
    <scope>NUCLEOTIDE SEQUENCE [LARGE SCALE GENOMIC DNA]</scope>
    <source>
        <strain evidence="2 3">SC8A-24</strain>
    </source>
</reference>
<comment type="caution">
    <text evidence="2">The sequence shown here is derived from an EMBL/GenBank/DDBJ whole genome shotgun (WGS) entry which is preliminary data.</text>
</comment>
<feature type="chain" id="PRO_5046657095" description="Secreted protein" evidence="1">
    <location>
        <begin position="32"/>
        <end position="143"/>
    </location>
</feature>
<sequence length="143" mass="15418">MARILRTLVALVLVVVPTIGLVASTSTTASAAPSYGPWSSEVLGLQGRVSPPAAGQARTFVQFRRTQDSEGQRQVRVAYRLGGGKRVTLAARTLAPGARTQYRTAPVRCGRKITVFAQGRYRADASSAWSKWYAVSATFKRSC</sequence>
<gene>
    <name evidence="2" type="ORF">H7344_08670</name>
</gene>
<dbReference type="RefSeq" id="WP_186345623.1">
    <property type="nucleotide sequence ID" value="NZ_BMMR01000001.1"/>
</dbReference>
<accession>A0ABR6U7H0</accession>
<keyword evidence="3" id="KW-1185">Reference proteome</keyword>
<proteinExistence type="predicted"/>
<evidence type="ECO:0000256" key="1">
    <source>
        <dbReference type="SAM" id="SignalP"/>
    </source>
</evidence>
<dbReference type="Proteomes" id="UP000604001">
    <property type="component" value="Unassembled WGS sequence"/>
</dbReference>
<evidence type="ECO:0000313" key="2">
    <source>
        <dbReference type="EMBL" id="MBC2960364.1"/>
    </source>
</evidence>
<name>A0ABR6U7H0_9ACTN</name>